<dbReference type="Proteomes" id="UP000284495">
    <property type="component" value="Unassembled WGS sequence"/>
</dbReference>
<reference evidence="21" key="2">
    <citation type="journal article" date="2018" name="J. Anim. Genet.">
        <title>Acquired interbacterial defense systems protect against interspecies antagonism in the human gut microbiome.</title>
        <authorList>
            <person name="Ross B.D."/>
            <person name="Verster A.J."/>
            <person name="Radey M.C."/>
            <person name="Schmidtke D.T."/>
            <person name="Pope C.E."/>
            <person name="Hoffman L.R."/>
            <person name="Hajjar A."/>
            <person name="Peterson S.B."/>
            <person name="Borenstein E."/>
            <person name="Mougous J."/>
        </authorList>
    </citation>
    <scope>NUCLEOTIDE SEQUENCE [LARGE SCALE GENOMIC DNA]</scope>
    <source>
        <strain evidence="21">H204</strain>
    </source>
</reference>
<dbReference type="EMBL" id="QSQU01000008">
    <property type="protein sequence ID" value="RGK65076.1"/>
    <property type="molecule type" value="Genomic_DNA"/>
</dbReference>
<evidence type="ECO:0000313" key="12">
    <source>
        <dbReference type="EMBL" id="RHL34690.1"/>
    </source>
</evidence>
<evidence type="ECO:0000313" key="19">
    <source>
        <dbReference type="Proteomes" id="UP000284417"/>
    </source>
</evidence>
<keyword evidence="3" id="KW-0067">ATP-binding</keyword>
<dbReference type="Proteomes" id="UP000438288">
    <property type="component" value="Unassembled WGS sequence"/>
</dbReference>
<dbReference type="Proteomes" id="UP001197958">
    <property type="component" value="Unassembled WGS sequence"/>
</dbReference>
<evidence type="ECO:0000313" key="24">
    <source>
        <dbReference type="Proteomes" id="UP000474077"/>
    </source>
</evidence>
<evidence type="ECO:0000313" key="4">
    <source>
        <dbReference type="EMBL" id="KAB6082832.1"/>
    </source>
</evidence>
<reference evidence="15 16" key="1">
    <citation type="submission" date="2016-10" db="EMBL/GenBank/DDBJ databases">
        <authorList>
            <person name="de Groot N.N."/>
        </authorList>
    </citation>
    <scope>NUCLEOTIDE SEQUENCE [LARGE SCALE GENOMIC DNA]</scope>
    <source>
        <strain evidence="14 16">NLAE-zl-C202</strain>
        <strain evidence="13 15">NLAE-zl-G339</strain>
    </source>
</reference>
<evidence type="ECO:0000259" key="1">
    <source>
        <dbReference type="Pfam" id="PF13173"/>
    </source>
</evidence>
<evidence type="ECO:0000313" key="9">
    <source>
        <dbReference type="EMBL" id="RGK65076.1"/>
    </source>
</evidence>
<reference evidence="3" key="4">
    <citation type="journal article" date="2019" name="bioRxiv">
        <title>Acquired interbacterial defense systems protect against interspecies antagonism in the human gut microbiome.</title>
        <authorList>
            <person name="Ross B.D."/>
            <person name="Verster A.J."/>
            <person name="Radey M.C."/>
            <person name="Schmidtke D.T."/>
            <person name="Pope C.E."/>
            <person name="Hoffman L.R."/>
            <person name="Hajjar A.M."/>
            <person name="Peterson S.B."/>
            <person name="Borenstein E."/>
            <person name="Mougous J.D."/>
        </authorList>
    </citation>
    <scope>NUCLEOTIDE SEQUENCE</scope>
    <source>
        <strain evidence="3">H204</strain>
    </source>
</reference>
<dbReference type="Proteomes" id="UP000284417">
    <property type="component" value="Unassembled WGS sequence"/>
</dbReference>
<dbReference type="PANTHER" id="PTHR33295:SF7">
    <property type="entry name" value="ATPASE"/>
    <property type="match status" value="1"/>
</dbReference>
<dbReference type="Pfam" id="PF13173">
    <property type="entry name" value="AAA_14"/>
    <property type="match status" value="1"/>
</dbReference>
<evidence type="ECO:0000259" key="2">
    <source>
        <dbReference type="Pfam" id="PF13635"/>
    </source>
</evidence>
<dbReference type="PANTHER" id="PTHR33295">
    <property type="entry name" value="ATPASE"/>
    <property type="match status" value="1"/>
</dbReference>
<dbReference type="SUPFAM" id="SSF52540">
    <property type="entry name" value="P-loop containing nucleoside triphosphate hydrolases"/>
    <property type="match status" value="1"/>
</dbReference>
<reference evidence="3" key="6">
    <citation type="submission" date="2019-09" db="EMBL/GenBank/DDBJ databases">
        <authorList>
            <person name="Ross B.D."/>
            <person name="Verster A.J."/>
            <person name="Radey M.C."/>
            <person name="Schmidtke D.T."/>
            <person name="Pope C.E."/>
            <person name="Hoffman L.R."/>
            <person name="Hajjar A.M."/>
            <person name="Peterson S.B."/>
            <person name="Borenstein E."/>
            <person name="Mougous J.D."/>
        </authorList>
    </citation>
    <scope>NUCLEOTIDE SEQUENCE</scope>
    <source>
        <strain evidence="3">H204</strain>
    </source>
</reference>
<dbReference type="EMBL" id="WDCP01000013">
    <property type="protein sequence ID" value="KAB6340053.1"/>
    <property type="molecule type" value="Genomic_DNA"/>
</dbReference>
<accession>A0A1H4AKI8</accession>
<feature type="domain" description="AAA" evidence="1">
    <location>
        <begin position="19"/>
        <end position="151"/>
    </location>
</feature>
<keyword evidence="22" id="KW-1185">Reference proteome</keyword>
<keyword evidence="3" id="KW-0547">Nucleotide-binding</keyword>
<name>A0A1H4AKI8_9BACE</name>
<reference evidence="22 23" key="5">
    <citation type="journal article" date="2019" name="Nat. Med.">
        <title>A library of human gut bacterial isolates paired with longitudinal multiomics data enables mechanistic microbiome research.</title>
        <authorList>
            <person name="Poyet M."/>
            <person name="Groussin M."/>
            <person name="Gibbons S.M."/>
            <person name="Avila-Pacheco J."/>
            <person name="Jiang X."/>
            <person name="Kearney S.M."/>
            <person name="Perrotta A.R."/>
            <person name="Berdy B."/>
            <person name="Zhao S."/>
            <person name="Lieberman T.D."/>
            <person name="Swanson P.K."/>
            <person name="Smith M."/>
            <person name="Roesemann S."/>
            <person name="Alexander J.E."/>
            <person name="Rich S.A."/>
            <person name="Livny J."/>
            <person name="Vlamakis H."/>
            <person name="Clish C."/>
            <person name="Bullock K."/>
            <person name="Deik A."/>
            <person name="Scott J."/>
            <person name="Pierce K.A."/>
            <person name="Xavier R.J."/>
            <person name="Alm E.J."/>
        </authorList>
    </citation>
    <scope>NUCLEOTIDE SEQUENCE [LARGE SCALE GENOMIC DNA]</scope>
    <source>
        <strain evidence="7 23">BIOML-A16</strain>
        <strain evidence="6 25">BIOML-A62</strain>
        <strain evidence="4 24">BIOML-A73</strain>
        <strain evidence="5 22">BIOML-A74</strain>
    </source>
</reference>
<gene>
    <name evidence="12" type="ORF">DW027_18530</name>
    <name evidence="11" type="ORF">DW042_03765</name>
    <name evidence="10" type="ORF">DWW25_02540</name>
    <name evidence="9" type="ORF">DXD03_07495</name>
    <name evidence="3" type="ORF">F6S82_00360</name>
    <name evidence="6" type="ORF">GA424_00160</name>
    <name evidence="4" type="ORF">GA560_11080</name>
    <name evidence="5" type="ORF">GA574_01145</name>
    <name evidence="7" type="ORF">GAZ43_08580</name>
    <name evidence="8" type="ORF">LDZ35_21360</name>
    <name evidence="13" type="ORF">SAMN04487924_10593</name>
    <name evidence="14" type="ORF">SAMN05216250_1059</name>
</gene>
<dbReference type="Proteomes" id="UP000283369">
    <property type="component" value="Unassembled WGS sequence"/>
</dbReference>
<organism evidence="13 15">
    <name type="scientific">Bacteroides xylanisolvens</name>
    <dbReference type="NCBI Taxonomy" id="371601"/>
    <lineage>
        <taxon>Bacteria</taxon>
        <taxon>Pseudomonadati</taxon>
        <taxon>Bacteroidota</taxon>
        <taxon>Bacteroidia</taxon>
        <taxon>Bacteroidales</taxon>
        <taxon>Bacteroidaceae</taxon>
        <taxon>Bacteroides</taxon>
    </lineage>
</organism>
<evidence type="ECO:0000313" key="21">
    <source>
        <dbReference type="Proteomes" id="UP000327007"/>
    </source>
</evidence>
<dbReference type="Proteomes" id="UP000183766">
    <property type="component" value="Unassembled WGS sequence"/>
</dbReference>
<evidence type="ECO:0000313" key="6">
    <source>
        <dbReference type="EMBL" id="KAB6143590.1"/>
    </source>
</evidence>
<evidence type="ECO:0000313" key="15">
    <source>
        <dbReference type="Proteomes" id="UP000183040"/>
    </source>
</evidence>
<proteinExistence type="predicted"/>
<dbReference type="EMBL" id="WDES01000002">
    <property type="protein sequence ID" value="KAB6091252.1"/>
    <property type="molecule type" value="Genomic_DNA"/>
</dbReference>
<dbReference type="Proteomes" id="UP000474077">
    <property type="component" value="Unassembled WGS sequence"/>
</dbReference>
<reference evidence="8" key="7">
    <citation type="submission" date="2023-08" db="EMBL/GenBank/DDBJ databases">
        <title>Mucin Metabolism Genes Underlie the Key Renovations of Bacteroides xylanisolvens Genomes in Captive Great Apes.</title>
        <authorList>
            <person name="Nishida A.H."/>
        </authorList>
    </citation>
    <scope>NUCLEOTIDE SEQUENCE</scope>
    <source>
        <strain evidence="8">P19.10B</strain>
    </source>
</reference>
<dbReference type="Proteomes" id="UP000487596">
    <property type="component" value="Unassembled WGS sequence"/>
</dbReference>
<feature type="domain" description="DUF4143" evidence="2">
    <location>
        <begin position="219"/>
        <end position="383"/>
    </location>
</feature>
<protein>
    <submittedName>
        <fullName evidence="8">AAA family ATPase</fullName>
    </submittedName>
    <submittedName>
        <fullName evidence="3">ATP-binding protein</fullName>
    </submittedName>
</protein>
<reference evidence="17 18" key="3">
    <citation type="submission" date="2018-08" db="EMBL/GenBank/DDBJ databases">
        <title>A genome reference for cultivated species of the human gut microbiota.</title>
        <authorList>
            <person name="Zou Y."/>
            <person name="Xue W."/>
            <person name="Luo G."/>
        </authorList>
    </citation>
    <scope>NUCLEOTIDE SEQUENCE [LARGE SCALE GENOMIC DNA]</scope>
    <source>
        <strain evidence="10 18">AF14-7</strain>
        <strain evidence="12 20">AF38-2</strain>
        <strain evidence="11 19">AF39-6AC</strain>
        <strain evidence="9 17">TF10-34</strain>
    </source>
</reference>
<dbReference type="Proteomes" id="UP000183040">
    <property type="component" value="Unassembled WGS sequence"/>
</dbReference>
<evidence type="ECO:0000313" key="16">
    <source>
        <dbReference type="Proteomes" id="UP000183766"/>
    </source>
</evidence>
<dbReference type="InterPro" id="IPR041682">
    <property type="entry name" value="AAA_14"/>
</dbReference>
<dbReference type="Proteomes" id="UP000327007">
    <property type="component" value="Unassembled WGS sequence"/>
</dbReference>
<dbReference type="Proteomes" id="UP000435059">
    <property type="component" value="Unassembled WGS sequence"/>
</dbReference>
<evidence type="ECO:0000313" key="10">
    <source>
        <dbReference type="EMBL" id="RGV18470.1"/>
    </source>
</evidence>
<dbReference type="EMBL" id="WDEH01000001">
    <property type="protein sequence ID" value="KAB6143590.1"/>
    <property type="molecule type" value="Genomic_DNA"/>
</dbReference>
<dbReference type="EMBL" id="QRYV01000004">
    <property type="protein sequence ID" value="RGV18470.1"/>
    <property type="molecule type" value="Genomic_DNA"/>
</dbReference>
<evidence type="ECO:0000313" key="25">
    <source>
        <dbReference type="Proteomes" id="UP000487596"/>
    </source>
</evidence>
<dbReference type="GO" id="GO:0005524">
    <property type="term" value="F:ATP binding"/>
    <property type="evidence" value="ECO:0007669"/>
    <property type="project" value="UniProtKB-KW"/>
</dbReference>
<evidence type="ECO:0000313" key="14">
    <source>
        <dbReference type="EMBL" id="SFM44011.1"/>
    </source>
</evidence>
<dbReference type="EMBL" id="FOUM01000005">
    <property type="protein sequence ID" value="SFM44011.1"/>
    <property type="molecule type" value="Genomic_DNA"/>
</dbReference>
<dbReference type="EMBL" id="WDER01000025">
    <property type="protein sequence ID" value="KAB6082832.1"/>
    <property type="molecule type" value="Genomic_DNA"/>
</dbReference>
<dbReference type="EMBL" id="VYQC01000001">
    <property type="protein sequence ID" value="KAA9050441.1"/>
    <property type="molecule type" value="Genomic_DNA"/>
</dbReference>
<dbReference type="RefSeq" id="WP_004314315.1">
    <property type="nucleotide sequence ID" value="NZ_AP031409.1"/>
</dbReference>
<dbReference type="Pfam" id="PF13635">
    <property type="entry name" value="DUF4143"/>
    <property type="match status" value="1"/>
</dbReference>
<dbReference type="EMBL" id="FNRP01000005">
    <property type="protein sequence ID" value="SEA36162.1"/>
    <property type="molecule type" value="Genomic_DNA"/>
</dbReference>
<dbReference type="EMBL" id="QROC01000004">
    <property type="protein sequence ID" value="RHL00555.1"/>
    <property type="molecule type" value="Genomic_DNA"/>
</dbReference>
<evidence type="ECO:0000313" key="3">
    <source>
        <dbReference type="EMBL" id="KAA9050441.1"/>
    </source>
</evidence>
<evidence type="ECO:0000313" key="8">
    <source>
        <dbReference type="EMBL" id="MCA4525752.1"/>
    </source>
</evidence>
<evidence type="ECO:0000313" key="11">
    <source>
        <dbReference type="EMBL" id="RHL00555.1"/>
    </source>
</evidence>
<dbReference type="InterPro" id="IPR027417">
    <property type="entry name" value="P-loop_NTPase"/>
</dbReference>
<evidence type="ECO:0000313" key="5">
    <source>
        <dbReference type="EMBL" id="KAB6091252.1"/>
    </source>
</evidence>
<evidence type="ECO:0000313" key="17">
    <source>
        <dbReference type="Proteomes" id="UP000261210"/>
    </source>
</evidence>
<evidence type="ECO:0000313" key="13">
    <source>
        <dbReference type="EMBL" id="SEA36162.1"/>
    </source>
</evidence>
<evidence type="ECO:0000313" key="7">
    <source>
        <dbReference type="EMBL" id="KAB6340053.1"/>
    </source>
</evidence>
<dbReference type="EMBL" id="JAIWWW010000049">
    <property type="protein sequence ID" value="MCA4525752.1"/>
    <property type="molecule type" value="Genomic_DNA"/>
</dbReference>
<dbReference type="GeneID" id="69480810"/>
<dbReference type="AlphaFoldDB" id="A0A1H4AKI8"/>
<evidence type="ECO:0000313" key="18">
    <source>
        <dbReference type="Proteomes" id="UP000283369"/>
    </source>
</evidence>
<sequence>MFKRDILFHLERWKDDTHRKPLILRGARQVGKTTVVNEFGKQFDNYLYLNLEKREAASLFELNVSLKDLMPLFFAHCGKIRNEGTILLFIDEIQNSAKAVALLRYFYEELPDIYVIAAGSLLENLIDVRVSFPVGRVQYMALRPCSFREFLGAVGEEPLLSVLDKPEITLAFHDRLMLLFNIYTLIGGMPEVVQLYAERRDILSLESTYETLLQGYRDDVEKYALGKQLPEVIRFILKEGWHKAGQIITLGGFAGSSYNAREVGEAFRLLEKAMLLELVYPTTATEVPATPEIKRMPKLVWLDTGLVNYAAQVQKEVLGAKDIMDAWRGMIAEQIVAQELLTLTDKVSQKRCFWVRNKSGSNAEVDYVWVQDSMVYPIEVKSGHNAHLRSLHSFMNHSNQTVAVRIWSQPYAVDEVKTADGKEFKLINLPFYLVGKLDSILRRFETTFDNA</sequence>
<dbReference type="Proteomes" id="UP000261210">
    <property type="component" value="Unassembled WGS sequence"/>
</dbReference>
<evidence type="ECO:0000313" key="20">
    <source>
        <dbReference type="Proteomes" id="UP000284495"/>
    </source>
</evidence>
<evidence type="ECO:0000313" key="23">
    <source>
        <dbReference type="Proteomes" id="UP000438288"/>
    </source>
</evidence>
<dbReference type="EMBL" id="QROO01000027">
    <property type="protein sequence ID" value="RHL34690.1"/>
    <property type="molecule type" value="Genomic_DNA"/>
</dbReference>
<evidence type="ECO:0000313" key="22">
    <source>
        <dbReference type="Proteomes" id="UP000435059"/>
    </source>
</evidence>
<dbReference type="InterPro" id="IPR025420">
    <property type="entry name" value="DUF4143"/>
</dbReference>